<comment type="similarity">
    <text evidence="2 7">Belongs to the MIP/aquaporin (TC 1.A.8) family.</text>
</comment>
<dbReference type="SUPFAM" id="SSF81338">
    <property type="entry name" value="Aquaporin-like"/>
    <property type="match status" value="1"/>
</dbReference>
<dbReference type="PROSITE" id="PS00221">
    <property type="entry name" value="MIP"/>
    <property type="match status" value="1"/>
</dbReference>
<feature type="transmembrane region" description="Helical" evidence="8">
    <location>
        <begin position="89"/>
        <end position="112"/>
    </location>
</feature>
<keyword evidence="4 7" id="KW-0812">Transmembrane</keyword>
<dbReference type="AlphaFoldDB" id="A0A518JXK1"/>
<dbReference type="EMBL" id="CP036348">
    <property type="protein sequence ID" value="QDV70270.1"/>
    <property type="molecule type" value="Genomic_DNA"/>
</dbReference>
<gene>
    <name evidence="9" type="primary">glpF</name>
    <name evidence="9" type="ORF">Poly24_39900</name>
</gene>
<dbReference type="PANTHER" id="PTHR43829:SF9">
    <property type="entry name" value="AQUAPORIN-9"/>
    <property type="match status" value="1"/>
</dbReference>
<dbReference type="InterPro" id="IPR022357">
    <property type="entry name" value="MIP_CS"/>
</dbReference>
<organism evidence="9 10">
    <name type="scientific">Rosistilla carotiformis</name>
    <dbReference type="NCBI Taxonomy" id="2528017"/>
    <lineage>
        <taxon>Bacteria</taxon>
        <taxon>Pseudomonadati</taxon>
        <taxon>Planctomycetota</taxon>
        <taxon>Planctomycetia</taxon>
        <taxon>Pirellulales</taxon>
        <taxon>Pirellulaceae</taxon>
        <taxon>Rosistilla</taxon>
    </lineage>
</organism>
<evidence type="ECO:0000256" key="8">
    <source>
        <dbReference type="SAM" id="Phobius"/>
    </source>
</evidence>
<dbReference type="GO" id="GO:0015250">
    <property type="term" value="F:water channel activity"/>
    <property type="evidence" value="ECO:0007669"/>
    <property type="project" value="TreeGrafter"/>
</dbReference>
<keyword evidence="5 8" id="KW-1133">Transmembrane helix</keyword>
<feature type="transmembrane region" description="Helical" evidence="8">
    <location>
        <begin position="167"/>
        <end position="186"/>
    </location>
</feature>
<keyword evidence="6 8" id="KW-0472">Membrane</keyword>
<dbReference type="Proteomes" id="UP000315082">
    <property type="component" value="Chromosome"/>
</dbReference>
<dbReference type="Gene3D" id="1.20.1080.10">
    <property type="entry name" value="Glycerol uptake facilitator protein"/>
    <property type="match status" value="1"/>
</dbReference>
<dbReference type="InterPro" id="IPR050363">
    <property type="entry name" value="MIP/Aquaporin"/>
</dbReference>
<dbReference type="OrthoDB" id="9807293at2"/>
<evidence type="ECO:0000256" key="2">
    <source>
        <dbReference type="ARBA" id="ARBA00006175"/>
    </source>
</evidence>
<feature type="transmembrane region" description="Helical" evidence="8">
    <location>
        <begin position="253"/>
        <end position="271"/>
    </location>
</feature>
<feature type="transmembrane region" description="Helical" evidence="8">
    <location>
        <begin position="229"/>
        <end position="247"/>
    </location>
</feature>
<evidence type="ECO:0000313" key="9">
    <source>
        <dbReference type="EMBL" id="QDV70270.1"/>
    </source>
</evidence>
<proteinExistence type="inferred from homology"/>
<dbReference type="GO" id="GO:0005886">
    <property type="term" value="C:plasma membrane"/>
    <property type="evidence" value="ECO:0007669"/>
    <property type="project" value="TreeGrafter"/>
</dbReference>
<reference evidence="9 10" key="1">
    <citation type="submission" date="2019-02" db="EMBL/GenBank/DDBJ databases">
        <title>Deep-cultivation of Planctomycetes and their phenomic and genomic characterization uncovers novel biology.</title>
        <authorList>
            <person name="Wiegand S."/>
            <person name="Jogler M."/>
            <person name="Boedeker C."/>
            <person name="Pinto D."/>
            <person name="Vollmers J."/>
            <person name="Rivas-Marin E."/>
            <person name="Kohn T."/>
            <person name="Peeters S.H."/>
            <person name="Heuer A."/>
            <person name="Rast P."/>
            <person name="Oberbeckmann S."/>
            <person name="Bunk B."/>
            <person name="Jeske O."/>
            <person name="Meyerdierks A."/>
            <person name="Storesund J.E."/>
            <person name="Kallscheuer N."/>
            <person name="Luecker S."/>
            <person name="Lage O.M."/>
            <person name="Pohl T."/>
            <person name="Merkel B.J."/>
            <person name="Hornburger P."/>
            <person name="Mueller R.-W."/>
            <person name="Bruemmer F."/>
            <person name="Labrenz M."/>
            <person name="Spormann A.M."/>
            <person name="Op den Camp H."/>
            <person name="Overmann J."/>
            <person name="Amann R."/>
            <person name="Jetten M.S.M."/>
            <person name="Mascher T."/>
            <person name="Medema M.H."/>
            <person name="Devos D.P."/>
            <person name="Kaster A.-K."/>
            <person name="Ovreas L."/>
            <person name="Rohde M."/>
            <person name="Galperin M.Y."/>
            <person name="Jogler C."/>
        </authorList>
    </citation>
    <scope>NUCLEOTIDE SEQUENCE [LARGE SCALE GENOMIC DNA]</scope>
    <source>
        <strain evidence="9 10">Poly24</strain>
    </source>
</reference>
<dbReference type="InterPro" id="IPR000425">
    <property type="entry name" value="MIP"/>
</dbReference>
<evidence type="ECO:0000256" key="1">
    <source>
        <dbReference type="ARBA" id="ARBA00004141"/>
    </source>
</evidence>
<evidence type="ECO:0000256" key="6">
    <source>
        <dbReference type="ARBA" id="ARBA00023136"/>
    </source>
</evidence>
<feature type="transmembrane region" description="Helical" evidence="8">
    <location>
        <begin position="198"/>
        <end position="217"/>
    </location>
</feature>
<evidence type="ECO:0000256" key="4">
    <source>
        <dbReference type="ARBA" id="ARBA00022692"/>
    </source>
</evidence>
<keyword evidence="10" id="KW-1185">Reference proteome</keyword>
<dbReference type="InterPro" id="IPR023271">
    <property type="entry name" value="Aquaporin-like"/>
</dbReference>
<feature type="transmembrane region" description="Helical" evidence="8">
    <location>
        <begin position="12"/>
        <end position="33"/>
    </location>
</feature>
<evidence type="ECO:0000313" key="10">
    <source>
        <dbReference type="Proteomes" id="UP000315082"/>
    </source>
</evidence>
<accession>A0A518JXK1</accession>
<dbReference type="PANTHER" id="PTHR43829">
    <property type="entry name" value="AQUAPORIN OR AQUAGLYCEROPORIN RELATED"/>
    <property type="match status" value="1"/>
</dbReference>
<evidence type="ECO:0000256" key="7">
    <source>
        <dbReference type="RuleBase" id="RU000477"/>
    </source>
</evidence>
<dbReference type="GO" id="GO:0015254">
    <property type="term" value="F:glycerol channel activity"/>
    <property type="evidence" value="ECO:0007669"/>
    <property type="project" value="TreeGrafter"/>
</dbReference>
<comment type="subcellular location">
    <subcellularLocation>
        <location evidence="1">Membrane</location>
        <topology evidence="1">Multi-pass membrane protein</topology>
    </subcellularLocation>
</comment>
<dbReference type="KEGG" id="rcf:Poly24_39900"/>
<feature type="transmembrane region" description="Helical" evidence="8">
    <location>
        <begin position="39"/>
        <end position="59"/>
    </location>
</feature>
<dbReference type="PROSITE" id="PS51257">
    <property type="entry name" value="PROKAR_LIPOPROTEIN"/>
    <property type="match status" value="1"/>
</dbReference>
<dbReference type="CDD" id="cd00333">
    <property type="entry name" value="MIP"/>
    <property type="match status" value="1"/>
</dbReference>
<evidence type="ECO:0000256" key="5">
    <source>
        <dbReference type="ARBA" id="ARBA00022989"/>
    </source>
</evidence>
<name>A0A518JXK1_9BACT</name>
<dbReference type="PRINTS" id="PR00783">
    <property type="entry name" value="MINTRINSICP"/>
</dbReference>
<keyword evidence="3 7" id="KW-0813">Transport</keyword>
<dbReference type="RefSeq" id="WP_145099238.1">
    <property type="nucleotide sequence ID" value="NZ_CP036348.1"/>
</dbReference>
<protein>
    <submittedName>
        <fullName evidence="9">Glycerol uptake facilitator protein</fullName>
    </submittedName>
</protein>
<evidence type="ECO:0000256" key="3">
    <source>
        <dbReference type="ARBA" id="ARBA00022448"/>
    </source>
</evidence>
<dbReference type="Pfam" id="PF00230">
    <property type="entry name" value="MIP"/>
    <property type="match status" value="1"/>
</dbReference>
<sequence>MSNRPLPACCIAETLGTFLLVFFGCGAVHVAVLTGDLQGLWQVGIVWGVSIMLAIYVVGSISGAHINPAITLGLATWGLFPWSRVPGYVLSQMLGAILAAAVLFTLFEPYLAAKEAQKGIVRGGAGSELTAMCYGEYFPNPGGMAGSPDSYDAAVHADHNKLVTEPLACLIEVIGTAILALVVMAVTDSKNQQGPGAFAPVFIGLTVAALICVIAPLTQACFNPARDFGPRLFAYFAGWGSIAIPGAQGTGFLTVYIVSPIVGALLGTGLYQGMLGRWVGQHEAAAPSEAA</sequence>